<accession>A0ABT7XAU5</accession>
<gene>
    <name evidence="2" type="ORF">QVO10_17840</name>
</gene>
<protein>
    <recommendedName>
        <fullName evidence="4">Transmembrane protein</fullName>
    </recommendedName>
</protein>
<feature type="transmembrane region" description="Helical" evidence="1">
    <location>
        <begin position="107"/>
        <end position="125"/>
    </location>
</feature>
<reference evidence="2" key="1">
    <citation type="submission" date="2023-06" db="EMBL/GenBank/DDBJ databases">
        <authorList>
            <person name="Zeman M."/>
            <person name="Kubasova T."/>
            <person name="Jahodarova E."/>
            <person name="Nykrynova M."/>
            <person name="Rychlik I."/>
        </authorList>
    </citation>
    <scope>NUCLEOTIDE SEQUENCE</scope>
    <source>
        <strain evidence="2">84_SSukc20</strain>
    </source>
</reference>
<evidence type="ECO:0000313" key="3">
    <source>
        <dbReference type="Proteomes" id="UP001167871"/>
    </source>
</evidence>
<comment type="caution">
    <text evidence="2">The sequence shown here is derived from an EMBL/GenBank/DDBJ whole genome shotgun (WGS) entry which is preliminary data.</text>
</comment>
<evidence type="ECO:0008006" key="4">
    <source>
        <dbReference type="Google" id="ProtNLM"/>
    </source>
</evidence>
<organism evidence="2 3">
    <name type="scientific">Bacteroides gallinaceum</name>
    <dbReference type="NCBI Taxonomy" id="1462571"/>
    <lineage>
        <taxon>Bacteria</taxon>
        <taxon>Pseudomonadati</taxon>
        <taxon>Bacteroidota</taxon>
        <taxon>Bacteroidia</taxon>
        <taxon>Bacteroidales</taxon>
        <taxon>Bacteroidaceae</taxon>
        <taxon>Bacteroides</taxon>
    </lineage>
</organism>
<keyword evidence="3" id="KW-1185">Reference proteome</keyword>
<feature type="transmembrane region" description="Helical" evidence="1">
    <location>
        <begin position="50"/>
        <end position="67"/>
    </location>
</feature>
<feature type="transmembrane region" description="Helical" evidence="1">
    <location>
        <begin position="25"/>
        <end position="44"/>
    </location>
</feature>
<evidence type="ECO:0000313" key="2">
    <source>
        <dbReference type="EMBL" id="MDN0051205.1"/>
    </source>
</evidence>
<dbReference type="Proteomes" id="UP001167871">
    <property type="component" value="Unassembled WGS sequence"/>
</dbReference>
<name>A0ABT7XAU5_9BACE</name>
<evidence type="ECO:0000256" key="1">
    <source>
        <dbReference type="SAM" id="Phobius"/>
    </source>
</evidence>
<keyword evidence="1" id="KW-0812">Transmembrane</keyword>
<reference evidence="2" key="2">
    <citation type="submission" date="2024-05" db="EMBL/GenBank/DDBJ databases">
        <title>Identification and characterization of horizontal gene transfer across gut microbiota members of farm animals based on homology search.</title>
        <authorList>
            <person name="Schwarzerova J."/>
            <person name="Nykrynova M."/>
            <person name="Jureckova K."/>
            <person name="Cejkova D."/>
            <person name="Rychlik I."/>
        </authorList>
    </citation>
    <scope>NUCLEOTIDE SEQUENCE</scope>
    <source>
        <strain evidence="2">84_SSukc20</strain>
    </source>
</reference>
<dbReference type="RefSeq" id="WP_301935256.1">
    <property type="nucleotide sequence ID" value="NZ_JAUEII010000082.1"/>
</dbReference>
<dbReference type="EMBL" id="JAUEII010000082">
    <property type="protein sequence ID" value="MDN0051205.1"/>
    <property type="molecule type" value="Genomic_DNA"/>
</dbReference>
<keyword evidence="1" id="KW-1133">Transmembrane helix</keyword>
<proteinExistence type="predicted"/>
<keyword evidence="1" id="KW-0472">Membrane</keyword>
<sequence>MVKDKISQNQHIMNTTRKLSPSRTLIIYSIIISTIVGYAVYYAFMEGNAAIKIVTIIAALCIVLPILKMPISIHEDNDSIRIKLIVGEKAFLKKEYAITHIKTKSLFSIRLFATSVFLYWGYFWTKSVGRFYALCVDNSNLIMLTNKTDGSKIVIDSPYIIRYNATIDNHTCMNITFIRPDCKSM</sequence>